<evidence type="ECO:0000259" key="10">
    <source>
        <dbReference type="PROSITE" id="PS51123"/>
    </source>
</evidence>
<keyword evidence="12" id="KW-1185">Reference proteome</keyword>
<keyword evidence="3" id="KW-1003">Cell membrane</keyword>
<feature type="domain" description="OmpA-like" evidence="10">
    <location>
        <begin position="123"/>
        <end position="242"/>
    </location>
</feature>
<organism evidence="11 12">
    <name type="scientific">Arcobacter roscoffensis</name>
    <dbReference type="NCBI Taxonomy" id="2961520"/>
    <lineage>
        <taxon>Bacteria</taxon>
        <taxon>Pseudomonadati</taxon>
        <taxon>Campylobacterota</taxon>
        <taxon>Epsilonproteobacteria</taxon>
        <taxon>Campylobacterales</taxon>
        <taxon>Arcobacteraceae</taxon>
        <taxon>Arcobacter</taxon>
    </lineage>
</organism>
<dbReference type="InterPro" id="IPR050330">
    <property type="entry name" value="Bact_OuterMem_StrucFunc"/>
</dbReference>
<dbReference type="InterPro" id="IPR006665">
    <property type="entry name" value="OmpA-like"/>
</dbReference>
<feature type="compositionally biased region" description="Low complexity" evidence="8">
    <location>
        <begin position="87"/>
        <end position="98"/>
    </location>
</feature>
<evidence type="ECO:0000256" key="8">
    <source>
        <dbReference type="SAM" id="MobiDB-lite"/>
    </source>
</evidence>
<evidence type="ECO:0000256" key="5">
    <source>
        <dbReference type="ARBA" id="ARBA00022989"/>
    </source>
</evidence>
<dbReference type="Gene3D" id="3.30.1330.60">
    <property type="entry name" value="OmpA-like domain"/>
    <property type="match status" value="1"/>
</dbReference>
<feature type="region of interest" description="Disordered" evidence="8">
    <location>
        <begin position="64"/>
        <end position="98"/>
    </location>
</feature>
<dbReference type="SUPFAM" id="SSF103088">
    <property type="entry name" value="OmpA-like"/>
    <property type="match status" value="1"/>
</dbReference>
<dbReference type="InterPro" id="IPR036737">
    <property type="entry name" value="OmpA-like_sf"/>
</dbReference>
<evidence type="ECO:0000256" key="1">
    <source>
        <dbReference type="ARBA" id="ARBA00004162"/>
    </source>
</evidence>
<dbReference type="Proteomes" id="UP001060012">
    <property type="component" value="Chromosome"/>
</dbReference>
<accession>A0ABY5E5C8</accession>
<sequence length="258" mass="29167">MGKNKCPECPKCLPGWLVQFGDLMSLLLTFFILLLSMAVMDKKKVEEYFEVMKKAMGFIDTTTSVETQTEKHDNAQSTSEDDDSDGSSESAAENAAEEMSQIVQEINSNSTTELQEVNIEKGKNEFTLDIPSTIMFNPGEYDLTNPAAKNFVAKIARVIRTMPQTFNIEIIGHTDRNNLNNSEIPRDGWDISALRSISVVKELIKNRIDPSILKVSAYSSFHPKSELSADNRRVEMRFFAQEAQDDILSEENFFDRLE</sequence>
<dbReference type="PROSITE" id="PS51123">
    <property type="entry name" value="OMPA_2"/>
    <property type="match status" value="1"/>
</dbReference>
<dbReference type="EMBL" id="CP100595">
    <property type="protein sequence ID" value="UTJ05975.1"/>
    <property type="molecule type" value="Genomic_DNA"/>
</dbReference>
<dbReference type="Pfam" id="PF13677">
    <property type="entry name" value="MotB_plug"/>
    <property type="match status" value="1"/>
</dbReference>
<evidence type="ECO:0000256" key="9">
    <source>
        <dbReference type="SAM" id="Phobius"/>
    </source>
</evidence>
<keyword evidence="6 7" id="KW-0472">Membrane</keyword>
<dbReference type="Pfam" id="PF00691">
    <property type="entry name" value="OmpA"/>
    <property type="match status" value="1"/>
</dbReference>
<evidence type="ECO:0000313" key="12">
    <source>
        <dbReference type="Proteomes" id="UP001060012"/>
    </source>
</evidence>
<evidence type="ECO:0000256" key="7">
    <source>
        <dbReference type="PROSITE-ProRule" id="PRU00473"/>
    </source>
</evidence>
<feature type="transmembrane region" description="Helical" evidence="9">
    <location>
        <begin position="23"/>
        <end position="40"/>
    </location>
</feature>
<dbReference type="CDD" id="cd07185">
    <property type="entry name" value="OmpA_C-like"/>
    <property type="match status" value="1"/>
</dbReference>
<dbReference type="InterPro" id="IPR025713">
    <property type="entry name" value="MotB-like_N_dom"/>
</dbReference>
<evidence type="ECO:0000256" key="4">
    <source>
        <dbReference type="ARBA" id="ARBA00022692"/>
    </source>
</evidence>
<evidence type="ECO:0000313" key="11">
    <source>
        <dbReference type="EMBL" id="UTJ05975.1"/>
    </source>
</evidence>
<dbReference type="PANTHER" id="PTHR30329">
    <property type="entry name" value="STATOR ELEMENT OF FLAGELLAR MOTOR COMPLEX"/>
    <property type="match status" value="1"/>
</dbReference>
<evidence type="ECO:0000256" key="6">
    <source>
        <dbReference type="ARBA" id="ARBA00023136"/>
    </source>
</evidence>
<evidence type="ECO:0000256" key="2">
    <source>
        <dbReference type="ARBA" id="ARBA00008914"/>
    </source>
</evidence>
<dbReference type="PANTHER" id="PTHR30329:SF21">
    <property type="entry name" value="LIPOPROTEIN YIAD-RELATED"/>
    <property type="match status" value="1"/>
</dbReference>
<keyword evidence="4 9" id="KW-0812">Transmembrane</keyword>
<comment type="subcellular location">
    <subcellularLocation>
        <location evidence="1">Cell membrane</location>
        <topology evidence="1">Single-pass membrane protein</topology>
    </subcellularLocation>
</comment>
<gene>
    <name evidence="11" type="ORF">NJU99_12050</name>
</gene>
<protein>
    <submittedName>
        <fullName evidence="11">OmpA family protein</fullName>
    </submittedName>
</protein>
<comment type="similarity">
    <text evidence="2">Belongs to the MotB family.</text>
</comment>
<name>A0ABY5E5C8_9BACT</name>
<evidence type="ECO:0000256" key="3">
    <source>
        <dbReference type="ARBA" id="ARBA00022475"/>
    </source>
</evidence>
<proteinExistence type="inferred from homology"/>
<keyword evidence="5 9" id="KW-1133">Transmembrane helix</keyword>
<reference evidence="11" key="1">
    <citation type="submission" date="2022-07" db="EMBL/GenBank/DDBJ databases">
        <title>Arcobacter roscoffensis sp. nov., a marine bacterium isolated from coastal seawater collected from Roscoff, France.</title>
        <authorList>
            <person name="Pascual J."/>
            <person name="Lepeaux C."/>
            <person name="Methner A."/>
            <person name="Overmann J."/>
        </authorList>
    </citation>
    <scope>NUCLEOTIDE SEQUENCE</scope>
    <source>
        <strain evidence="11">ARW1-2F2</strain>
    </source>
</reference>
<dbReference type="RefSeq" id="WP_254576156.1">
    <property type="nucleotide sequence ID" value="NZ_CP100595.1"/>
</dbReference>